<evidence type="ECO:0000256" key="4">
    <source>
        <dbReference type="ARBA" id="ARBA00022576"/>
    </source>
</evidence>
<dbReference type="SUPFAM" id="SSF53383">
    <property type="entry name" value="PLP-dependent transferases"/>
    <property type="match status" value="1"/>
</dbReference>
<dbReference type="UniPathway" id="UPA00031">
    <property type="reaction ID" value="UER00012"/>
</dbReference>
<dbReference type="RefSeq" id="WP_038088404.1">
    <property type="nucleotide sequence ID" value="NZ_JHEG04000001.1"/>
</dbReference>
<feature type="modified residue" description="N6-(pyridoxal phosphate)lysine" evidence="9">
    <location>
        <position position="211"/>
    </location>
</feature>
<keyword evidence="4 9" id="KW-0032">Aminotransferase</keyword>
<dbReference type="Proteomes" id="UP000029738">
    <property type="component" value="Unassembled WGS sequence"/>
</dbReference>
<dbReference type="AlphaFoldDB" id="A0A0C1QZX8"/>
<reference evidence="11" key="2">
    <citation type="submission" date="2019-11" db="EMBL/GenBank/DDBJ databases">
        <title>Improved Assembly of Tolypothrix boutellei genome.</title>
        <authorList>
            <person name="Sarangi A.N."/>
            <person name="Mukherjee M."/>
            <person name="Ghosh S."/>
            <person name="Singh D."/>
            <person name="Das A."/>
            <person name="Kant S."/>
            <person name="Prusty A."/>
            <person name="Tripathy S."/>
        </authorList>
    </citation>
    <scope>NUCLEOTIDE SEQUENCE</scope>
    <source>
        <strain evidence="11">VB521301</strain>
    </source>
</reference>
<evidence type="ECO:0000256" key="9">
    <source>
        <dbReference type="HAMAP-Rule" id="MF_01023"/>
    </source>
</evidence>
<evidence type="ECO:0000256" key="3">
    <source>
        <dbReference type="ARBA" id="ARBA00011738"/>
    </source>
</evidence>
<proteinExistence type="inferred from homology"/>
<dbReference type="PANTHER" id="PTHR42885:SF2">
    <property type="entry name" value="HISTIDINOL-PHOSPHATE AMINOTRANSFERASE"/>
    <property type="match status" value="1"/>
</dbReference>
<dbReference type="Gene3D" id="3.40.640.10">
    <property type="entry name" value="Type I PLP-dependent aspartate aminotransferase-like (Major domain)"/>
    <property type="match status" value="1"/>
</dbReference>
<protein>
    <recommendedName>
        <fullName evidence="9">Histidinol-phosphate aminotransferase</fullName>
        <ecNumber evidence="9">2.6.1.9</ecNumber>
    </recommendedName>
    <alternativeName>
        <fullName evidence="9">Imidazole acetol-phosphate transaminase</fullName>
    </alternativeName>
</protein>
<keyword evidence="13" id="KW-1185">Reference proteome</keyword>
<dbReference type="InterPro" id="IPR005861">
    <property type="entry name" value="HisP_aminotrans"/>
</dbReference>
<evidence type="ECO:0000256" key="7">
    <source>
        <dbReference type="ARBA" id="ARBA00022898"/>
    </source>
</evidence>
<evidence type="ECO:0000256" key="5">
    <source>
        <dbReference type="ARBA" id="ARBA00022605"/>
    </source>
</evidence>
<dbReference type="GO" id="GO:0030170">
    <property type="term" value="F:pyridoxal phosphate binding"/>
    <property type="evidence" value="ECO:0007669"/>
    <property type="project" value="InterPro"/>
</dbReference>
<comment type="subunit">
    <text evidence="3 9">Homodimer.</text>
</comment>
<dbReference type="EC" id="2.6.1.9" evidence="9"/>
<evidence type="ECO:0000313" key="11">
    <source>
        <dbReference type="EMBL" id="KAF3885156.1"/>
    </source>
</evidence>
<dbReference type="HAMAP" id="MF_01023">
    <property type="entry name" value="HisC_aminotrans_2"/>
    <property type="match status" value="1"/>
</dbReference>
<comment type="caution">
    <text evidence="12">The sequence shown here is derived from an EMBL/GenBank/DDBJ whole genome shotgun (WGS) entry which is preliminary data.</text>
</comment>
<evidence type="ECO:0000259" key="10">
    <source>
        <dbReference type="Pfam" id="PF00155"/>
    </source>
</evidence>
<dbReference type="Gene3D" id="3.90.1150.10">
    <property type="entry name" value="Aspartate Aminotransferase, domain 1"/>
    <property type="match status" value="1"/>
</dbReference>
<dbReference type="NCBIfam" id="TIGR01141">
    <property type="entry name" value="hisC"/>
    <property type="match status" value="1"/>
</dbReference>
<dbReference type="GO" id="GO:0000105">
    <property type="term" value="P:L-histidine biosynthetic process"/>
    <property type="evidence" value="ECO:0007669"/>
    <property type="project" value="UniProtKB-UniRule"/>
</dbReference>
<organism evidence="12">
    <name type="scientific">Tolypothrix bouteillei VB521301</name>
    <dbReference type="NCBI Taxonomy" id="1479485"/>
    <lineage>
        <taxon>Bacteria</taxon>
        <taxon>Bacillati</taxon>
        <taxon>Cyanobacteriota</taxon>
        <taxon>Cyanophyceae</taxon>
        <taxon>Nostocales</taxon>
        <taxon>Tolypothrichaceae</taxon>
        <taxon>Tolypothrix</taxon>
    </lineage>
</organism>
<gene>
    <name evidence="9 11" type="primary">hisC</name>
    <name evidence="12" type="ORF">DA73_0232425</name>
    <name evidence="11" type="ORF">DA73_0400006535</name>
</gene>
<keyword evidence="5 9" id="KW-0028">Amino-acid biosynthesis</keyword>
<keyword evidence="6 9" id="KW-0808">Transferase</keyword>
<accession>A0A0C1QZX8</accession>
<keyword evidence="7 9" id="KW-0663">Pyridoxal phosphate</keyword>
<comment type="pathway">
    <text evidence="9">Amino-acid biosynthesis; L-histidine biosynthesis; L-histidine from 5-phospho-alpha-D-ribose 1-diphosphate: step 7/9.</text>
</comment>
<keyword evidence="8 9" id="KW-0368">Histidine biosynthesis</keyword>
<reference evidence="12" key="1">
    <citation type="journal article" date="2015" name="Genome Announc.">
        <title>Draft Genome Sequence of Tolypothrix boutellei Strain VB521301.</title>
        <authorList>
            <person name="Chandrababunaidu M.M."/>
            <person name="Singh D."/>
            <person name="Sen D."/>
            <person name="Bhan S."/>
            <person name="Das S."/>
            <person name="Gupta A."/>
            <person name="Adhikary S.P."/>
            <person name="Tripathy S."/>
        </authorList>
    </citation>
    <scope>NUCLEOTIDE SEQUENCE</scope>
    <source>
        <strain evidence="12">VB521301</strain>
    </source>
</reference>
<comment type="cofactor">
    <cofactor evidence="1 9">
        <name>pyridoxal 5'-phosphate</name>
        <dbReference type="ChEBI" id="CHEBI:597326"/>
    </cofactor>
</comment>
<dbReference type="InterPro" id="IPR015422">
    <property type="entry name" value="PyrdxlP-dep_Trfase_small"/>
</dbReference>
<evidence type="ECO:0000256" key="8">
    <source>
        <dbReference type="ARBA" id="ARBA00023102"/>
    </source>
</evidence>
<dbReference type="PROSITE" id="PS00599">
    <property type="entry name" value="AA_TRANSFER_CLASS_2"/>
    <property type="match status" value="1"/>
</dbReference>
<dbReference type="InterPro" id="IPR004839">
    <property type="entry name" value="Aminotransferase_I/II_large"/>
</dbReference>
<dbReference type="PANTHER" id="PTHR42885">
    <property type="entry name" value="HISTIDINOL-PHOSPHATE AMINOTRANSFERASE-RELATED"/>
    <property type="match status" value="1"/>
</dbReference>
<dbReference type="InterPro" id="IPR015424">
    <property type="entry name" value="PyrdxlP-dep_Trfase"/>
</dbReference>
<dbReference type="OrthoDB" id="9813612at2"/>
<dbReference type="CDD" id="cd00609">
    <property type="entry name" value="AAT_like"/>
    <property type="match status" value="1"/>
</dbReference>
<sequence>MTNYFRSNIDFLPPYTPSEQIEPNTKIIKLNSNENPYPPSPQVTEALRNFDVELLRRYPNAFAREFRQAASQALGVPVDWIIAGNGSDELLSVVMRACAEPGRKVAYPVPTYLLYRTLTQMQAAESVEIPYSEDYRLPVEELIAANGSVTFIASPNSPSGHVVPIEDLRKLATHLSGILAIDEAYVDFAEENALDLTQEFDNVISLRTLSKGYSLAGLRLGFAIANPKLLSTLYKVKDSYNVDAIACALGAAAMNDQAYKNACIAKIKASRKKLAIELKELGFRVWDSQTNFLLVQPRKGNAEELSQRLKEHKILVRYFKQPRLDDKLRITVGNDEQNRILVETLFSLVK</sequence>
<evidence type="ECO:0000256" key="1">
    <source>
        <dbReference type="ARBA" id="ARBA00001933"/>
    </source>
</evidence>
<feature type="domain" description="Aminotransferase class I/classII large" evidence="10">
    <location>
        <begin position="26"/>
        <end position="345"/>
    </location>
</feature>
<comment type="catalytic activity">
    <reaction evidence="9">
        <text>L-histidinol phosphate + 2-oxoglutarate = 3-(imidazol-4-yl)-2-oxopropyl phosphate + L-glutamate</text>
        <dbReference type="Rhea" id="RHEA:23744"/>
        <dbReference type="ChEBI" id="CHEBI:16810"/>
        <dbReference type="ChEBI" id="CHEBI:29985"/>
        <dbReference type="ChEBI" id="CHEBI:57766"/>
        <dbReference type="ChEBI" id="CHEBI:57980"/>
        <dbReference type="EC" id="2.6.1.9"/>
    </reaction>
</comment>
<dbReference type="EMBL" id="JHEG02000058">
    <property type="protein sequence ID" value="KIE09128.1"/>
    <property type="molecule type" value="Genomic_DNA"/>
</dbReference>
<evidence type="ECO:0000313" key="13">
    <source>
        <dbReference type="Proteomes" id="UP000029738"/>
    </source>
</evidence>
<dbReference type="EMBL" id="JHEG04000001">
    <property type="protein sequence ID" value="KAF3885156.1"/>
    <property type="molecule type" value="Genomic_DNA"/>
</dbReference>
<evidence type="ECO:0000256" key="2">
    <source>
        <dbReference type="ARBA" id="ARBA00007970"/>
    </source>
</evidence>
<dbReference type="InterPro" id="IPR001917">
    <property type="entry name" value="Aminotrans_II_pyridoxalP_BS"/>
</dbReference>
<dbReference type="STRING" id="1479485.DA73_0232425"/>
<evidence type="ECO:0000313" key="12">
    <source>
        <dbReference type="EMBL" id="KIE09128.1"/>
    </source>
</evidence>
<name>A0A0C1QZX8_9CYAN</name>
<dbReference type="Pfam" id="PF00155">
    <property type="entry name" value="Aminotran_1_2"/>
    <property type="match status" value="1"/>
</dbReference>
<dbReference type="InterPro" id="IPR015421">
    <property type="entry name" value="PyrdxlP-dep_Trfase_major"/>
</dbReference>
<comment type="similarity">
    <text evidence="2 9">Belongs to the class-II pyridoxal-phosphate-dependent aminotransferase family. Histidinol-phosphate aminotransferase subfamily.</text>
</comment>
<evidence type="ECO:0000256" key="6">
    <source>
        <dbReference type="ARBA" id="ARBA00022679"/>
    </source>
</evidence>
<dbReference type="GO" id="GO:0004400">
    <property type="term" value="F:histidinol-phosphate transaminase activity"/>
    <property type="evidence" value="ECO:0007669"/>
    <property type="project" value="UniProtKB-UniRule"/>
</dbReference>